<dbReference type="SUPFAM" id="SSF75304">
    <property type="entry name" value="Amidase signature (AS) enzymes"/>
    <property type="match status" value="1"/>
</dbReference>
<dbReference type="InterPro" id="IPR020556">
    <property type="entry name" value="Amidase_CS"/>
</dbReference>
<dbReference type="InterPro" id="IPR036928">
    <property type="entry name" value="AS_sf"/>
</dbReference>
<dbReference type="PANTHER" id="PTHR11895">
    <property type="entry name" value="TRANSAMIDASE"/>
    <property type="match status" value="1"/>
</dbReference>
<dbReference type="Pfam" id="PF01425">
    <property type="entry name" value="Amidase"/>
    <property type="match status" value="1"/>
</dbReference>
<comment type="caution">
    <text evidence="2">The sequence shown here is derived from an EMBL/GenBank/DDBJ whole genome shotgun (WGS) entry which is preliminary data.</text>
</comment>
<reference evidence="2" key="1">
    <citation type="journal article" date="2015" name="Nature">
        <title>Complex archaea that bridge the gap between prokaryotes and eukaryotes.</title>
        <authorList>
            <person name="Spang A."/>
            <person name="Saw J.H."/>
            <person name="Jorgensen S.L."/>
            <person name="Zaremba-Niedzwiedzka K."/>
            <person name="Martijn J."/>
            <person name="Lind A.E."/>
            <person name="van Eijk R."/>
            <person name="Schleper C."/>
            <person name="Guy L."/>
            <person name="Ettema T.J."/>
        </authorList>
    </citation>
    <scope>NUCLEOTIDE SEQUENCE</scope>
</reference>
<gene>
    <name evidence="2" type="ORF">LCGC14_0871680</name>
</gene>
<name>A0A0F9SBF6_9ZZZZ</name>
<dbReference type="EMBL" id="LAZR01002698">
    <property type="protein sequence ID" value="KKN26728.1"/>
    <property type="molecule type" value="Genomic_DNA"/>
</dbReference>
<protein>
    <recommendedName>
        <fullName evidence="1">Amidase domain-containing protein</fullName>
    </recommendedName>
</protein>
<dbReference type="GO" id="GO:0003824">
    <property type="term" value="F:catalytic activity"/>
    <property type="evidence" value="ECO:0007669"/>
    <property type="project" value="InterPro"/>
</dbReference>
<feature type="domain" description="Amidase" evidence="1">
    <location>
        <begin position="27"/>
        <end position="451"/>
    </location>
</feature>
<dbReference type="InterPro" id="IPR023631">
    <property type="entry name" value="Amidase_dom"/>
</dbReference>
<evidence type="ECO:0000259" key="1">
    <source>
        <dbReference type="Pfam" id="PF01425"/>
    </source>
</evidence>
<dbReference type="Gene3D" id="3.90.1300.10">
    <property type="entry name" value="Amidase signature (AS) domain"/>
    <property type="match status" value="1"/>
</dbReference>
<dbReference type="InterPro" id="IPR000120">
    <property type="entry name" value="Amidase"/>
</dbReference>
<proteinExistence type="predicted"/>
<dbReference type="PROSITE" id="PS00571">
    <property type="entry name" value="AMIDASES"/>
    <property type="match status" value="1"/>
</dbReference>
<evidence type="ECO:0000313" key="2">
    <source>
        <dbReference type="EMBL" id="KKN26728.1"/>
    </source>
</evidence>
<dbReference type="AlphaFoldDB" id="A0A0F9SBF6"/>
<dbReference type="PANTHER" id="PTHR11895:SF7">
    <property type="entry name" value="GLUTAMYL-TRNA(GLN) AMIDOTRANSFERASE SUBUNIT A, MITOCHONDRIAL"/>
    <property type="match status" value="1"/>
</dbReference>
<organism evidence="2">
    <name type="scientific">marine sediment metagenome</name>
    <dbReference type="NCBI Taxonomy" id="412755"/>
    <lineage>
        <taxon>unclassified sequences</taxon>
        <taxon>metagenomes</taxon>
        <taxon>ecological metagenomes</taxon>
    </lineage>
</organism>
<accession>A0A0F9SBF6</accession>
<sequence length="472" mass="52127">MKKEDICFMPAYEMVEKIRTQELTSLEITETIIERIEKINPMINAYCTPTFDLAREMARNADEAAKKGDGGIINGVPTSLKDLSLTKGIRTTFGSKIYENFIPDEDCVLVKRLKDAGCVLLGKTNTPEFGFKGVTDNAIFGETHNPWNLKKTCGGSSGGAGSAVASGISPLAQGSDGGGSIRIPASLNGIYGLKPTFGRVPFYPKEYIFAHTLAVAGPLTRYVKDAALMLDVMKGPFEGYRYSLPSDNVSYFEQIQNQPNKLKIAYSLNMGFAKVIDAEVEKAILNSVEKFRNYGWNPESVKMKLRKPELPFYTIWISEVAFSLKSKLAKWRDKIDPSLLKMVEGGLGFDGKAIINSMKARKEVFEGFYKIFKHYDILITPTTAIPAFDLGIPFPTKINGKGVSPSAWQAFTFPINLIGNPAASIPCGWSSDGLPIGMQIVGRRFDELTVLQVSKAFEEVAPWQDKKPKFNE</sequence>